<feature type="domain" description="FAD-dependent oxidoreductase 2 FAD-binding" evidence="5">
    <location>
        <begin position="8"/>
        <end position="515"/>
    </location>
</feature>
<keyword evidence="7" id="KW-1185">Reference proteome</keyword>
<proteinExistence type="predicted"/>
<evidence type="ECO:0000256" key="3">
    <source>
        <dbReference type="ARBA" id="ARBA00022827"/>
    </source>
</evidence>
<dbReference type="EMBL" id="KV745778">
    <property type="protein sequence ID" value="OCK73435.1"/>
    <property type="molecule type" value="Genomic_DNA"/>
</dbReference>
<sequence>MAWDSEYDIVCVGSGVGGLSGAITGAERGASVIVLEKFHLLGGVSSLSSGQLWPGPTHLSEAEGIKDDVRDAQAYMDHLSQGFSDPDLRKSYFAQCREAIRFFTDTIGMELQVVKGLPDYYYPVVQGSAAEGRFLEIKPFPAKKLGEWASKTMLSPFGKYYSYTTSNEYVSMQIRGGEDVGTCFKRHLAADERCAGAGLAASQTYAALKRGIELQVSTEVIELVVEDGRVTGVVARDSFSSTRRIRARLGVLLSTGGYDFRPDMVRSFDALPDAGRMTIPTITGDHIVMASKAGAIPFPARAPAQTPVFVGYQIPGEIIFGKPTSRLFTPGAPHSIIVNSKGLRFANDSFYPDVSVKVGRYDGQEDGMANWPAWLIFDQNFVDKYNLLPAFPGQPLPKGVAVQSDSVHELAEATGIAADGLEKTVERFNGFCKTGVDEDFGRGTVPWGRIMTGDFNLPYPNFAEISKAPFYAVKLQHVTVGVPTAGLPINPDGSVISAAGNVIPGLYATGNSAAFGDWGGGYNSGIAIMRGMLYGYYSSLHMTRSKAQKQ</sequence>
<dbReference type="InterPro" id="IPR050315">
    <property type="entry name" value="FAD-oxidoreductase_2"/>
</dbReference>
<dbReference type="GO" id="GO:0016491">
    <property type="term" value="F:oxidoreductase activity"/>
    <property type="evidence" value="ECO:0007669"/>
    <property type="project" value="UniProtKB-KW"/>
</dbReference>
<dbReference type="Gene3D" id="3.50.50.60">
    <property type="entry name" value="FAD/NAD(P)-binding domain"/>
    <property type="match status" value="1"/>
</dbReference>
<dbReference type="OrthoDB" id="7777654at2759"/>
<protein>
    <submittedName>
        <fullName evidence="6">Fumarate reductase/succinate dehydrogenase flavo protein-like protein</fullName>
    </submittedName>
</protein>
<evidence type="ECO:0000256" key="2">
    <source>
        <dbReference type="ARBA" id="ARBA00022630"/>
    </source>
</evidence>
<evidence type="ECO:0000256" key="4">
    <source>
        <dbReference type="ARBA" id="ARBA00023002"/>
    </source>
</evidence>
<organism evidence="6 7">
    <name type="scientific">Lepidopterella palustris CBS 459.81</name>
    <dbReference type="NCBI Taxonomy" id="1314670"/>
    <lineage>
        <taxon>Eukaryota</taxon>
        <taxon>Fungi</taxon>
        <taxon>Dikarya</taxon>
        <taxon>Ascomycota</taxon>
        <taxon>Pezizomycotina</taxon>
        <taxon>Dothideomycetes</taxon>
        <taxon>Pleosporomycetidae</taxon>
        <taxon>Mytilinidiales</taxon>
        <taxon>Argynnaceae</taxon>
        <taxon>Lepidopterella</taxon>
    </lineage>
</organism>
<evidence type="ECO:0000313" key="6">
    <source>
        <dbReference type="EMBL" id="OCK73435.1"/>
    </source>
</evidence>
<dbReference type="InterPro" id="IPR003953">
    <property type="entry name" value="FAD-dep_OxRdtase_2_FAD-bd"/>
</dbReference>
<dbReference type="InterPro" id="IPR036188">
    <property type="entry name" value="FAD/NAD-bd_sf"/>
</dbReference>
<dbReference type="SUPFAM" id="SSF51905">
    <property type="entry name" value="FAD/NAD(P)-binding domain"/>
    <property type="match status" value="1"/>
</dbReference>
<dbReference type="Proteomes" id="UP000250266">
    <property type="component" value="Unassembled WGS sequence"/>
</dbReference>
<dbReference type="SUPFAM" id="SSF56425">
    <property type="entry name" value="Succinate dehydrogenase/fumarate reductase flavoprotein, catalytic domain"/>
    <property type="match status" value="1"/>
</dbReference>
<keyword evidence="3" id="KW-0274">FAD</keyword>
<name>A0A8E2DXB8_9PEZI</name>
<dbReference type="Pfam" id="PF00890">
    <property type="entry name" value="FAD_binding_2"/>
    <property type="match status" value="1"/>
</dbReference>
<dbReference type="InterPro" id="IPR027477">
    <property type="entry name" value="Succ_DH/fumarate_Rdtase_cat_sf"/>
</dbReference>
<dbReference type="AlphaFoldDB" id="A0A8E2DXB8"/>
<reference evidence="6 7" key="1">
    <citation type="journal article" date="2016" name="Nat. Commun.">
        <title>Ectomycorrhizal ecology is imprinted in the genome of the dominant symbiotic fungus Cenococcum geophilum.</title>
        <authorList>
            <consortium name="DOE Joint Genome Institute"/>
            <person name="Peter M."/>
            <person name="Kohler A."/>
            <person name="Ohm R.A."/>
            <person name="Kuo A."/>
            <person name="Krutzmann J."/>
            <person name="Morin E."/>
            <person name="Arend M."/>
            <person name="Barry K.W."/>
            <person name="Binder M."/>
            <person name="Choi C."/>
            <person name="Clum A."/>
            <person name="Copeland A."/>
            <person name="Grisel N."/>
            <person name="Haridas S."/>
            <person name="Kipfer T."/>
            <person name="LaButti K."/>
            <person name="Lindquist E."/>
            <person name="Lipzen A."/>
            <person name="Maire R."/>
            <person name="Meier B."/>
            <person name="Mihaltcheva S."/>
            <person name="Molinier V."/>
            <person name="Murat C."/>
            <person name="Poggeler S."/>
            <person name="Quandt C.A."/>
            <person name="Sperisen C."/>
            <person name="Tritt A."/>
            <person name="Tisserant E."/>
            <person name="Crous P.W."/>
            <person name="Henrissat B."/>
            <person name="Nehls U."/>
            <person name="Egli S."/>
            <person name="Spatafora J.W."/>
            <person name="Grigoriev I.V."/>
            <person name="Martin F.M."/>
        </authorList>
    </citation>
    <scope>NUCLEOTIDE SEQUENCE [LARGE SCALE GENOMIC DNA]</scope>
    <source>
        <strain evidence="6 7">CBS 459.81</strain>
    </source>
</reference>
<keyword evidence="2" id="KW-0285">Flavoprotein</keyword>
<comment type="cofactor">
    <cofactor evidence="1">
        <name>FAD</name>
        <dbReference type="ChEBI" id="CHEBI:57692"/>
    </cofactor>
</comment>
<evidence type="ECO:0000313" key="7">
    <source>
        <dbReference type="Proteomes" id="UP000250266"/>
    </source>
</evidence>
<gene>
    <name evidence="6" type="ORF">K432DRAFT_312811</name>
</gene>
<dbReference type="GO" id="GO:0008202">
    <property type="term" value="P:steroid metabolic process"/>
    <property type="evidence" value="ECO:0007669"/>
    <property type="project" value="UniProtKB-ARBA"/>
</dbReference>
<keyword evidence="4" id="KW-0560">Oxidoreductase</keyword>
<dbReference type="PANTHER" id="PTHR43400:SF10">
    <property type="entry name" value="3-OXOSTEROID 1-DEHYDROGENASE"/>
    <property type="match status" value="1"/>
</dbReference>
<evidence type="ECO:0000256" key="1">
    <source>
        <dbReference type="ARBA" id="ARBA00001974"/>
    </source>
</evidence>
<accession>A0A8E2DXB8</accession>
<dbReference type="PANTHER" id="PTHR43400">
    <property type="entry name" value="FUMARATE REDUCTASE"/>
    <property type="match status" value="1"/>
</dbReference>
<dbReference type="Gene3D" id="3.90.700.10">
    <property type="entry name" value="Succinate dehydrogenase/fumarate reductase flavoprotein, catalytic domain"/>
    <property type="match status" value="1"/>
</dbReference>
<evidence type="ECO:0000259" key="5">
    <source>
        <dbReference type="Pfam" id="PF00890"/>
    </source>
</evidence>